<accession>A0A815GPM6</accession>
<proteinExistence type="predicted"/>
<evidence type="ECO:0000313" key="3">
    <source>
        <dbReference type="EMBL" id="CAF1131038.1"/>
    </source>
</evidence>
<evidence type="ECO:0000313" key="4">
    <source>
        <dbReference type="EMBL" id="CAF1165979.1"/>
    </source>
</evidence>
<dbReference type="EMBL" id="CAJOAX010007024">
    <property type="protein sequence ID" value="CAF3998167.1"/>
    <property type="molecule type" value="Genomic_DNA"/>
</dbReference>
<feature type="compositionally biased region" description="Basic and acidic residues" evidence="1">
    <location>
        <begin position="1"/>
        <end position="11"/>
    </location>
</feature>
<evidence type="ECO:0000313" key="7">
    <source>
        <dbReference type="EMBL" id="CAF3998167.1"/>
    </source>
</evidence>
<comment type="caution">
    <text evidence="6">The sequence shown here is derived from an EMBL/GenBank/DDBJ whole genome shotgun (WGS) entry which is preliminary data.</text>
</comment>
<evidence type="ECO:0000313" key="8">
    <source>
        <dbReference type="Proteomes" id="UP000663870"/>
    </source>
</evidence>
<dbReference type="EMBL" id="CAJNOO010003519">
    <property type="protein sequence ID" value="CAF1341285.1"/>
    <property type="molecule type" value="Genomic_DNA"/>
</dbReference>
<evidence type="ECO:0000313" key="9">
    <source>
        <dbReference type="Proteomes" id="UP000663882"/>
    </source>
</evidence>
<dbReference type="Proteomes" id="UP000663870">
    <property type="component" value="Unassembled WGS sequence"/>
</dbReference>
<sequence>MCRSSPHDIKRSSSSSPPPTHLQHLQPPSYAVPQPYSVEGAVAYLEAQPTTSMTPILVQRLGALANSLVGIAGGGASAPDGGAFSPGGSASNSGAGAASLGGGASSPGAAVDATTPKGPSSS</sequence>
<evidence type="ECO:0000256" key="1">
    <source>
        <dbReference type="SAM" id="MobiDB-lite"/>
    </source>
</evidence>
<dbReference type="OrthoDB" id="10549530at2759"/>
<dbReference type="EMBL" id="CAJNOU010000998">
    <property type="protein sequence ID" value="CAF1131038.1"/>
    <property type="molecule type" value="Genomic_DNA"/>
</dbReference>
<evidence type="ECO:0000313" key="2">
    <source>
        <dbReference type="EMBL" id="CAF0820991.1"/>
    </source>
</evidence>
<dbReference type="AlphaFoldDB" id="A0A815GPM6"/>
<evidence type="ECO:0000313" key="6">
    <source>
        <dbReference type="EMBL" id="CAF1341285.1"/>
    </source>
</evidence>
<keyword evidence="8" id="KW-1185">Reference proteome</keyword>
<name>A0A815GPM6_9BILA</name>
<dbReference type="EMBL" id="CAJNOL010000685">
    <property type="protein sequence ID" value="CAF1165979.1"/>
    <property type="molecule type" value="Genomic_DNA"/>
</dbReference>
<evidence type="ECO:0000313" key="5">
    <source>
        <dbReference type="EMBL" id="CAF1169873.1"/>
    </source>
</evidence>
<feature type="compositionally biased region" description="Low complexity" evidence="1">
    <location>
        <begin position="77"/>
        <end position="98"/>
    </location>
</feature>
<dbReference type="Proteomes" id="UP000663882">
    <property type="component" value="Unassembled WGS sequence"/>
</dbReference>
<gene>
    <name evidence="4" type="ORF">JXQ802_LOCUS22526</name>
    <name evidence="5" type="ORF">JXQ802_LOCUS22734</name>
    <name evidence="7" type="ORF">OTI717_LOCUS28860</name>
    <name evidence="2" type="ORF">PYM288_LOCUS5585</name>
    <name evidence="6" type="ORF">RFH988_LOCUS31796</name>
    <name evidence="3" type="ORF">SEV965_LOCUS17420</name>
</gene>
<dbReference type="EMBL" id="CAJNOL010000698">
    <property type="protein sequence ID" value="CAF1169873.1"/>
    <property type="molecule type" value="Genomic_DNA"/>
</dbReference>
<feature type="region of interest" description="Disordered" evidence="1">
    <location>
        <begin position="1"/>
        <end position="32"/>
    </location>
</feature>
<dbReference type="Proteomes" id="UP000663889">
    <property type="component" value="Unassembled WGS sequence"/>
</dbReference>
<feature type="region of interest" description="Disordered" evidence="1">
    <location>
        <begin position="75"/>
        <end position="122"/>
    </location>
</feature>
<dbReference type="Proteomes" id="UP000663823">
    <property type="component" value="Unassembled WGS sequence"/>
</dbReference>
<protein>
    <submittedName>
        <fullName evidence="6">Uncharacterized protein</fullName>
    </submittedName>
</protein>
<dbReference type="EMBL" id="CAJNOH010000058">
    <property type="protein sequence ID" value="CAF0820991.1"/>
    <property type="molecule type" value="Genomic_DNA"/>
</dbReference>
<dbReference type="Proteomes" id="UP000663854">
    <property type="component" value="Unassembled WGS sequence"/>
</dbReference>
<organism evidence="6 9">
    <name type="scientific">Rotaria sordida</name>
    <dbReference type="NCBI Taxonomy" id="392033"/>
    <lineage>
        <taxon>Eukaryota</taxon>
        <taxon>Metazoa</taxon>
        <taxon>Spiralia</taxon>
        <taxon>Gnathifera</taxon>
        <taxon>Rotifera</taxon>
        <taxon>Eurotatoria</taxon>
        <taxon>Bdelloidea</taxon>
        <taxon>Philodinida</taxon>
        <taxon>Philodinidae</taxon>
        <taxon>Rotaria</taxon>
    </lineage>
</organism>
<reference evidence="6" key="1">
    <citation type="submission" date="2021-02" db="EMBL/GenBank/DDBJ databases">
        <authorList>
            <person name="Nowell W R."/>
        </authorList>
    </citation>
    <scope>NUCLEOTIDE SEQUENCE</scope>
</reference>